<dbReference type="RefSeq" id="WP_227064208.1">
    <property type="nucleotide sequence ID" value="NZ_JAJEPV010000028.1"/>
</dbReference>
<evidence type="ECO:0000313" key="3">
    <source>
        <dbReference type="Proteomes" id="UP001197795"/>
    </source>
</evidence>
<evidence type="ECO:0000259" key="1">
    <source>
        <dbReference type="Pfam" id="PF20274"/>
    </source>
</evidence>
<feature type="domain" description="Cyclic-phosphate processing Receiver" evidence="1">
    <location>
        <begin position="1"/>
        <end position="91"/>
    </location>
</feature>
<protein>
    <recommendedName>
        <fullName evidence="1">Cyclic-phosphate processing Receiver domain-containing protein</fullName>
    </recommendedName>
</protein>
<keyword evidence="3" id="KW-1185">Reference proteome</keyword>
<dbReference type="Pfam" id="PF20274">
    <property type="entry name" value="cREC_REC"/>
    <property type="match status" value="1"/>
</dbReference>
<name>A0AAE3D754_9FIRM</name>
<reference evidence="2 3" key="1">
    <citation type="submission" date="2021-10" db="EMBL/GenBank/DDBJ databases">
        <title>Anaerobic single-cell dispensing facilitates the cultivation of human gut bacteria.</title>
        <authorList>
            <person name="Afrizal A."/>
        </authorList>
    </citation>
    <scope>NUCLEOTIDE SEQUENCE [LARGE SCALE GENOMIC DNA]</scope>
    <source>
        <strain evidence="2 3">CLA-AA-H273</strain>
    </source>
</reference>
<sequence length="99" mass="11403">MKLWLDDLRPVPYGYEGAKSVNEAKKLIQEAEHNGIEIEALDLDHDLGDYADQGGDAIRLLDWLAERGTFYPVEIHTANPVGRANMERILARYWGEQYW</sequence>
<dbReference type="InterPro" id="IPR046909">
    <property type="entry name" value="cREC_REC"/>
</dbReference>
<accession>A0AAE3D754</accession>
<dbReference type="Proteomes" id="UP001197795">
    <property type="component" value="Unassembled WGS sequence"/>
</dbReference>
<gene>
    <name evidence="2" type="ORF">LKD75_11700</name>
</gene>
<dbReference type="EMBL" id="JAJEPV010000028">
    <property type="protein sequence ID" value="MCC2120238.1"/>
    <property type="molecule type" value="Genomic_DNA"/>
</dbReference>
<comment type="caution">
    <text evidence="2">The sequence shown here is derived from an EMBL/GenBank/DDBJ whole genome shotgun (WGS) entry which is preliminary data.</text>
</comment>
<proteinExistence type="predicted"/>
<organism evidence="2 3">
    <name type="scientific">Waltera acetigignens</name>
    <dbReference type="NCBI Taxonomy" id="2981769"/>
    <lineage>
        <taxon>Bacteria</taxon>
        <taxon>Bacillati</taxon>
        <taxon>Bacillota</taxon>
        <taxon>Clostridia</taxon>
        <taxon>Lachnospirales</taxon>
        <taxon>Lachnospiraceae</taxon>
        <taxon>Waltera</taxon>
    </lineage>
</organism>
<dbReference type="AlphaFoldDB" id="A0AAE3D754"/>
<evidence type="ECO:0000313" key="2">
    <source>
        <dbReference type="EMBL" id="MCC2120238.1"/>
    </source>
</evidence>